<gene>
    <name evidence="2" type="ORF">E2C01_063701</name>
</gene>
<reference evidence="2 3" key="1">
    <citation type="submission" date="2019-05" db="EMBL/GenBank/DDBJ databases">
        <title>Another draft genome of Portunus trituberculatus and its Hox gene families provides insights of decapod evolution.</title>
        <authorList>
            <person name="Jeong J.-H."/>
            <person name="Song I."/>
            <person name="Kim S."/>
            <person name="Choi T."/>
            <person name="Kim D."/>
            <person name="Ryu S."/>
            <person name="Kim W."/>
        </authorList>
    </citation>
    <scope>NUCLEOTIDE SEQUENCE [LARGE SCALE GENOMIC DNA]</scope>
    <source>
        <tissue evidence="2">Muscle</tissue>
    </source>
</reference>
<dbReference type="AlphaFoldDB" id="A0A5B7HIV5"/>
<feature type="compositionally biased region" description="Polar residues" evidence="1">
    <location>
        <begin position="55"/>
        <end position="66"/>
    </location>
</feature>
<accession>A0A5B7HIV5</accession>
<evidence type="ECO:0000313" key="2">
    <source>
        <dbReference type="EMBL" id="MPC69475.1"/>
    </source>
</evidence>
<evidence type="ECO:0000256" key="1">
    <source>
        <dbReference type="SAM" id="MobiDB-lite"/>
    </source>
</evidence>
<proteinExistence type="predicted"/>
<feature type="region of interest" description="Disordered" evidence="1">
    <location>
        <begin position="45"/>
        <end position="66"/>
    </location>
</feature>
<evidence type="ECO:0000313" key="3">
    <source>
        <dbReference type="Proteomes" id="UP000324222"/>
    </source>
</evidence>
<dbReference type="EMBL" id="VSRR010029475">
    <property type="protein sequence ID" value="MPC69475.1"/>
    <property type="molecule type" value="Genomic_DNA"/>
</dbReference>
<name>A0A5B7HIV5_PORTR</name>
<organism evidence="2 3">
    <name type="scientific">Portunus trituberculatus</name>
    <name type="common">Swimming crab</name>
    <name type="synonym">Neptunus trituberculatus</name>
    <dbReference type="NCBI Taxonomy" id="210409"/>
    <lineage>
        <taxon>Eukaryota</taxon>
        <taxon>Metazoa</taxon>
        <taxon>Ecdysozoa</taxon>
        <taxon>Arthropoda</taxon>
        <taxon>Crustacea</taxon>
        <taxon>Multicrustacea</taxon>
        <taxon>Malacostraca</taxon>
        <taxon>Eumalacostraca</taxon>
        <taxon>Eucarida</taxon>
        <taxon>Decapoda</taxon>
        <taxon>Pleocyemata</taxon>
        <taxon>Brachyura</taxon>
        <taxon>Eubrachyura</taxon>
        <taxon>Portunoidea</taxon>
        <taxon>Portunidae</taxon>
        <taxon>Portuninae</taxon>
        <taxon>Portunus</taxon>
    </lineage>
</organism>
<comment type="caution">
    <text evidence="2">The sequence shown here is derived from an EMBL/GenBank/DDBJ whole genome shotgun (WGS) entry which is preliminary data.</text>
</comment>
<protein>
    <submittedName>
        <fullName evidence="2">Uncharacterized protein</fullName>
    </submittedName>
</protein>
<dbReference type="Proteomes" id="UP000324222">
    <property type="component" value="Unassembled WGS sequence"/>
</dbReference>
<keyword evidence="3" id="KW-1185">Reference proteome</keyword>
<sequence length="79" mass="9322">MVGRELRRCGVAGRGELERWCGGAVHAARRRWRVVRRGKERRGWEWRQQQQQQQCPSSDLLTTPRTPSRQITYWVTTGT</sequence>